<organism evidence="1 2">
    <name type="scientific">Prunus yedoensis var. nudiflora</name>
    <dbReference type="NCBI Taxonomy" id="2094558"/>
    <lineage>
        <taxon>Eukaryota</taxon>
        <taxon>Viridiplantae</taxon>
        <taxon>Streptophyta</taxon>
        <taxon>Embryophyta</taxon>
        <taxon>Tracheophyta</taxon>
        <taxon>Spermatophyta</taxon>
        <taxon>Magnoliopsida</taxon>
        <taxon>eudicotyledons</taxon>
        <taxon>Gunneridae</taxon>
        <taxon>Pentapetalae</taxon>
        <taxon>rosids</taxon>
        <taxon>fabids</taxon>
        <taxon>Rosales</taxon>
        <taxon>Rosaceae</taxon>
        <taxon>Amygdaloideae</taxon>
        <taxon>Amygdaleae</taxon>
        <taxon>Prunus</taxon>
    </lineage>
</organism>
<comment type="caution">
    <text evidence="1">The sequence shown here is derived from an EMBL/GenBank/DDBJ whole genome shotgun (WGS) entry which is preliminary data.</text>
</comment>
<evidence type="ECO:0000313" key="1">
    <source>
        <dbReference type="EMBL" id="PQP91943.1"/>
    </source>
</evidence>
<keyword evidence="2" id="KW-1185">Reference proteome</keyword>
<protein>
    <submittedName>
        <fullName evidence="1">Uncharacterized protein</fullName>
    </submittedName>
</protein>
<proteinExistence type="predicted"/>
<dbReference type="Proteomes" id="UP000250321">
    <property type="component" value="Unassembled WGS sequence"/>
</dbReference>
<dbReference type="EMBL" id="PJQY01002641">
    <property type="protein sequence ID" value="PQP91943.1"/>
    <property type="molecule type" value="Genomic_DNA"/>
</dbReference>
<evidence type="ECO:0000313" key="2">
    <source>
        <dbReference type="Proteomes" id="UP000250321"/>
    </source>
</evidence>
<dbReference type="AlphaFoldDB" id="A0A314XKN6"/>
<sequence length="120" mass="12972">MAGMATGMLAAAEGRREGGLMDACSSQRMEVDGSGMTVIAAGMLAVDEERECLNNISFAYPHWKVMGLDFGAPKYLAQSLHYPRASVSLVDLRNLPYHNPSCKPCKPHDLGSCELGRRLA</sequence>
<name>A0A314XKN6_PRUYE</name>
<accession>A0A314XKN6</accession>
<reference evidence="1 2" key="1">
    <citation type="submission" date="2018-02" db="EMBL/GenBank/DDBJ databases">
        <title>Draft genome of wild Prunus yedoensis var. nudiflora.</title>
        <authorList>
            <person name="Baek S."/>
            <person name="Kim J.-H."/>
            <person name="Choi K."/>
            <person name="Kim G.-B."/>
            <person name="Cho A."/>
            <person name="Jang H."/>
            <person name="Shin C.-H."/>
            <person name="Yu H.-J."/>
            <person name="Mun J.-H."/>
        </authorList>
    </citation>
    <scope>NUCLEOTIDE SEQUENCE [LARGE SCALE GENOMIC DNA]</scope>
    <source>
        <strain evidence="2">cv. Jeju island</strain>
        <tissue evidence="1">Leaf</tissue>
    </source>
</reference>
<gene>
    <name evidence="1" type="ORF">Pyn_34078</name>
</gene>